<dbReference type="RefSeq" id="WP_385858435.1">
    <property type="nucleotide sequence ID" value="NZ_JBHMAR010000006.1"/>
</dbReference>
<dbReference type="SUPFAM" id="SSF49899">
    <property type="entry name" value="Concanavalin A-like lectins/glucanases"/>
    <property type="match status" value="1"/>
</dbReference>
<dbReference type="Pfam" id="PF13385">
    <property type="entry name" value="Laminin_G_3"/>
    <property type="match status" value="1"/>
</dbReference>
<dbReference type="InterPro" id="IPR008979">
    <property type="entry name" value="Galactose-bd-like_sf"/>
</dbReference>
<dbReference type="PRINTS" id="PR00132">
    <property type="entry name" value="GLHYDRLASE2"/>
</dbReference>
<feature type="region of interest" description="Disordered" evidence="11">
    <location>
        <begin position="1"/>
        <end position="48"/>
    </location>
</feature>
<keyword evidence="7" id="KW-1015">Disulfide bond</keyword>
<keyword evidence="15" id="KW-1185">Reference proteome</keyword>
<dbReference type="Gene3D" id="2.60.120.260">
    <property type="entry name" value="Galactose-binding domain-like"/>
    <property type="match status" value="1"/>
</dbReference>
<dbReference type="SUPFAM" id="SSF51445">
    <property type="entry name" value="(Trans)glycosidases"/>
    <property type="match status" value="1"/>
</dbReference>
<reference evidence="14 15" key="1">
    <citation type="submission" date="2024-09" db="EMBL/GenBank/DDBJ databases">
        <authorList>
            <person name="Sun Q."/>
            <person name="Mori K."/>
        </authorList>
    </citation>
    <scope>NUCLEOTIDE SEQUENCE [LARGE SCALE GENOMIC DNA]</scope>
    <source>
        <strain evidence="14 15">JCM 10918</strain>
    </source>
</reference>
<proteinExistence type="inferred from homology"/>
<dbReference type="Gene3D" id="3.20.20.80">
    <property type="entry name" value="Glycosidases"/>
    <property type="match status" value="2"/>
</dbReference>
<evidence type="ECO:0000256" key="9">
    <source>
        <dbReference type="ARBA" id="ARBA00032230"/>
    </source>
</evidence>
<dbReference type="InterPro" id="IPR006101">
    <property type="entry name" value="Glyco_hydro_2"/>
</dbReference>
<protein>
    <recommendedName>
        <fullName evidence="4 10">Beta-galactosidase</fullName>
        <ecNumber evidence="3 10">3.2.1.23</ecNumber>
    </recommendedName>
    <alternativeName>
        <fullName evidence="9 10">Lactase</fullName>
    </alternativeName>
</protein>
<keyword evidence="5" id="KW-0732">Signal</keyword>
<sequence length="1340" mass="147814">MPHPLPYPDPQHALPAPYAPPPTPHAPLTDPAAARRPDARPAPAARPVVSRRRLLESSAAVLGTLALAAHPADARAAAQAAPAGPGDAAPGRTEWNGHLDLFQIGTEPPHTTLMPYADLAQALAADRTRSPYRLGLDGTWKFAHADRPDDRDPDFHRTDLDDSDWDTIPVPSVWQLHGHDAPIYTNITYPYWGPNGLGEDPQPPAAPTRFNPVGQYRRTFTVPRAWSGRRTFLHFEGVKSAHYVWINGTLVGYSEDSCTPAEYDITDLLKPGTNRIAVEVYRYSDGDWLEDQDMIRLSGIFRSVYLYSTPPVHLRDFTLVTPLGDDHRSAALSVTASVRAYGDASGGRYTVDTMLYDADGHPVWPRPLVRTADVPARGEVTVSAARDVPAPRLWSAEDPYLYTAVLRLRDPSGRITETLSHRVGLREFALKDGLMRINGRPVSLRGTNRHEMHPARGTALTRADMIEDITIIKRMNINSVRTSHYPNNPLWLELADEYGLYLVDETNLETHGIRSRYPGDEPEWTAACLARARNMVHRDKNHASVVIWSLGNEAGGGSTFTAMHDWIRSADPTRVIQYEGDDRPGISDIRSAMYESPARVAQRAADTADTRPYVMIEYSHSMGNSTGNLTEYWDLIRRHDVLQGGWIWDFADQALHWPAPPRTLLTETGPHRLRGELLDPAGSFDRTRGVTGATVFARDPALDLTGSLTLEAWITPRFTGYHQPVLAKGDTQYALKQTDRTLEFFIHGGGQWVSASWALPDTGWTGTEHHIAGVFDANAGTLTLYVDGRVRATRITDRRPETNTAPLSLGTDADNPARVFSGSIRAARVHARALTAAELADDTRGPGDDAVRFWFDAATAAVRRERPRQKTFLAYGGDWGDNPNDGNFSADGIVTADRRHTGKAAQVKRVYQAAHAVLAAPDGRTVTLVNEHLFTDLRAFDISWSLVADGNTVQKGRLTRDQAHVPPLSRKDVTLPVRLPAHPAPGTEYFLELSFTTRESTPWADAGFEIARTQLPLDAGGPPVTPVPLDRVPALTHTDRDDAVTVTGRDFSVTVDKRTGVITSYRAGGDNLILSGPAPNFWRAPTDNDRGNGQHTRNATWRDAGARRTVTSVTAHALRDRAVRIEVTGTLPTTTVSTYTTVYTVFGNAEIRVDHTLHPGAPTLPYLPEVGSLLLLPARLEHLHYYGRGPEENYRDRNDGTDVGLYSGTVSGQWTPYSRPQENGNRTDVRWAALTDGRGRGLLVSGEPLIEINASHFTPEDLSLGARHDHQLDPRDEVVLRVNHRQMGVGGDNSWGAHTHDRYKLFADRDYAYTYRLRPLTDVGQATAASRTPTAADLPE</sequence>
<dbReference type="SUPFAM" id="SSF49785">
    <property type="entry name" value="Galactose-binding domain-like"/>
    <property type="match status" value="1"/>
</dbReference>
<dbReference type="InterPro" id="IPR013783">
    <property type="entry name" value="Ig-like_fold"/>
</dbReference>
<dbReference type="SMART" id="SM01038">
    <property type="entry name" value="Bgal_small_N"/>
    <property type="match status" value="1"/>
</dbReference>
<dbReference type="InterPro" id="IPR013320">
    <property type="entry name" value="ConA-like_dom_sf"/>
</dbReference>
<dbReference type="InterPro" id="IPR006558">
    <property type="entry name" value="LamG-like"/>
</dbReference>
<dbReference type="Gene3D" id="2.70.98.10">
    <property type="match status" value="1"/>
</dbReference>
<evidence type="ECO:0000256" key="10">
    <source>
        <dbReference type="RuleBase" id="RU361154"/>
    </source>
</evidence>
<dbReference type="InterPro" id="IPR006311">
    <property type="entry name" value="TAT_signal"/>
</dbReference>
<dbReference type="Pfam" id="PF02836">
    <property type="entry name" value="Glyco_hydro_2_C"/>
    <property type="match status" value="2"/>
</dbReference>
<dbReference type="Gene3D" id="2.60.40.10">
    <property type="entry name" value="Immunoglobulins"/>
    <property type="match status" value="2"/>
</dbReference>
<dbReference type="SUPFAM" id="SSF74650">
    <property type="entry name" value="Galactose mutarotase-like"/>
    <property type="match status" value="1"/>
</dbReference>
<comment type="similarity">
    <text evidence="2 10">Belongs to the glycosyl hydrolase 2 family.</text>
</comment>
<dbReference type="EMBL" id="JBHMAR010000006">
    <property type="protein sequence ID" value="MFB9735090.1"/>
    <property type="molecule type" value="Genomic_DNA"/>
</dbReference>
<dbReference type="InterPro" id="IPR004199">
    <property type="entry name" value="B-gal_small/dom_5"/>
</dbReference>
<dbReference type="InterPro" id="IPR006103">
    <property type="entry name" value="Glyco_hydro_2_cat"/>
</dbReference>
<evidence type="ECO:0000256" key="4">
    <source>
        <dbReference type="ARBA" id="ARBA00013303"/>
    </source>
</evidence>
<dbReference type="InterPro" id="IPR006102">
    <property type="entry name" value="Ig-like_GH2"/>
</dbReference>
<dbReference type="PROSITE" id="PS00719">
    <property type="entry name" value="GLYCOSYL_HYDROL_F2_1"/>
    <property type="match status" value="1"/>
</dbReference>
<evidence type="ECO:0000256" key="7">
    <source>
        <dbReference type="ARBA" id="ARBA00023157"/>
    </source>
</evidence>
<evidence type="ECO:0000313" key="14">
    <source>
        <dbReference type="EMBL" id="MFB9735090.1"/>
    </source>
</evidence>
<dbReference type="InterPro" id="IPR011013">
    <property type="entry name" value="Gal_mutarotase_sf_dom"/>
</dbReference>
<accession>A0ABV5VBK3</accession>
<evidence type="ECO:0000256" key="2">
    <source>
        <dbReference type="ARBA" id="ARBA00007401"/>
    </source>
</evidence>
<dbReference type="EC" id="3.2.1.23" evidence="3 10"/>
<dbReference type="SMART" id="SM00560">
    <property type="entry name" value="LamGL"/>
    <property type="match status" value="1"/>
</dbReference>
<dbReference type="Proteomes" id="UP001589703">
    <property type="component" value="Unassembled WGS sequence"/>
</dbReference>
<comment type="catalytic activity">
    <reaction evidence="1 10">
        <text>Hydrolysis of terminal non-reducing beta-D-galactose residues in beta-D-galactosides.</text>
        <dbReference type="EC" id="3.2.1.23"/>
    </reaction>
</comment>
<evidence type="ECO:0000256" key="5">
    <source>
        <dbReference type="ARBA" id="ARBA00022729"/>
    </source>
</evidence>
<dbReference type="PANTHER" id="PTHR46323">
    <property type="entry name" value="BETA-GALACTOSIDASE"/>
    <property type="match status" value="1"/>
</dbReference>
<dbReference type="PROSITE" id="PS51318">
    <property type="entry name" value="TAT"/>
    <property type="match status" value="1"/>
</dbReference>
<dbReference type="InterPro" id="IPR017853">
    <property type="entry name" value="GH"/>
</dbReference>
<dbReference type="Gene3D" id="2.60.120.200">
    <property type="match status" value="1"/>
</dbReference>
<comment type="caution">
    <text evidence="14">The sequence shown here is derived from an EMBL/GenBank/DDBJ whole genome shotgun (WGS) entry which is preliminary data.</text>
</comment>
<keyword evidence="8 10" id="KW-0326">Glycosidase</keyword>
<dbReference type="PROSITE" id="PS00608">
    <property type="entry name" value="GLYCOSYL_HYDROL_F2_2"/>
    <property type="match status" value="1"/>
</dbReference>
<organism evidence="14 15">
    <name type="scientific">Streptomyces thermocoprophilus</name>
    <dbReference type="NCBI Taxonomy" id="78356"/>
    <lineage>
        <taxon>Bacteria</taxon>
        <taxon>Bacillati</taxon>
        <taxon>Actinomycetota</taxon>
        <taxon>Actinomycetes</taxon>
        <taxon>Kitasatosporales</taxon>
        <taxon>Streptomycetaceae</taxon>
        <taxon>Streptomyces</taxon>
    </lineage>
</organism>
<evidence type="ECO:0000256" key="8">
    <source>
        <dbReference type="ARBA" id="ARBA00023295"/>
    </source>
</evidence>
<keyword evidence="6 10" id="KW-0378">Hydrolase</keyword>
<dbReference type="Pfam" id="PF02837">
    <property type="entry name" value="Glyco_hydro_2_N"/>
    <property type="match status" value="1"/>
</dbReference>
<evidence type="ECO:0000259" key="13">
    <source>
        <dbReference type="SMART" id="SM01038"/>
    </source>
</evidence>
<dbReference type="InterPro" id="IPR006104">
    <property type="entry name" value="Glyco_hydro_2_N"/>
</dbReference>
<dbReference type="GO" id="GO:0016787">
    <property type="term" value="F:hydrolase activity"/>
    <property type="evidence" value="ECO:0007669"/>
    <property type="project" value="UniProtKB-KW"/>
</dbReference>
<dbReference type="InterPro" id="IPR014718">
    <property type="entry name" value="GH-type_carb-bd"/>
</dbReference>
<feature type="domain" description="LamG-like jellyroll fold" evidence="12">
    <location>
        <begin position="706"/>
        <end position="837"/>
    </location>
</feature>
<evidence type="ECO:0000256" key="11">
    <source>
        <dbReference type="SAM" id="MobiDB-lite"/>
    </source>
</evidence>
<evidence type="ECO:0000256" key="6">
    <source>
        <dbReference type="ARBA" id="ARBA00022801"/>
    </source>
</evidence>
<dbReference type="InterPro" id="IPR050347">
    <property type="entry name" value="Bact_Beta-galactosidase"/>
</dbReference>
<feature type="domain" description="Beta galactosidase small chain/" evidence="13">
    <location>
        <begin position="1045"/>
        <end position="1318"/>
    </location>
</feature>
<dbReference type="PANTHER" id="PTHR46323:SF2">
    <property type="entry name" value="BETA-GALACTOSIDASE"/>
    <property type="match status" value="1"/>
</dbReference>
<dbReference type="Pfam" id="PF16353">
    <property type="entry name" value="LacZ_4"/>
    <property type="match status" value="1"/>
</dbReference>
<dbReference type="InterPro" id="IPR036156">
    <property type="entry name" value="Beta-gal/glucu_dom_sf"/>
</dbReference>
<gene>
    <name evidence="14" type="ORF">ACFFRO_08080</name>
</gene>
<dbReference type="Pfam" id="PF02929">
    <property type="entry name" value="Bgal_small_N"/>
    <property type="match status" value="1"/>
</dbReference>
<dbReference type="InterPro" id="IPR032312">
    <property type="entry name" value="LacZ_4"/>
</dbReference>
<name>A0ABV5VBK3_9ACTN</name>
<dbReference type="InterPro" id="IPR023232">
    <property type="entry name" value="Glyco_hydro_2_AS"/>
</dbReference>
<evidence type="ECO:0000256" key="3">
    <source>
        <dbReference type="ARBA" id="ARBA00012756"/>
    </source>
</evidence>
<evidence type="ECO:0000313" key="15">
    <source>
        <dbReference type="Proteomes" id="UP001589703"/>
    </source>
</evidence>
<dbReference type="Pfam" id="PF00703">
    <property type="entry name" value="Glyco_hydro_2"/>
    <property type="match status" value="1"/>
</dbReference>
<evidence type="ECO:0000259" key="12">
    <source>
        <dbReference type="SMART" id="SM00560"/>
    </source>
</evidence>
<dbReference type="SUPFAM" id="SSF49303">
    <property type="entry name" value="beta-Galactosidase/glucuronidase domain"/>
    <property type="match status" value="2"/>
</dbReference>
<dbReference type="InterPro" id="IPR023230">
    <property type="entry name" value="Glyco_hydro_2_CS"/>
</dbReference>
<evidence type="ECO:0000256" key="1">
    <source>
        <dbReference type="ARBA" id="ARBA00001412"/>
    </source>
</evidence>